<dbReference type="RefSeq" id="YP_010660858.1">
    <property type="nucleotide sequence ID" value="NC_070882.1"/>
</dbReference>
<protein>
    <submittedName>
        <fullName evidence="1">Uncharacterized protein</fullName>
    </submittedName>
</protein>
<dbReference type="Proteomes" id="UP000322144">
    <property type="component" value="Segment"/>
</dbReference>
<keyword evidence="2" id="KW-1185">Reference proteome</keyword>
<evidence type="ECO:0000313" key="2">
    <source>
        <dbReference type="Proteomes" id="UP000322144"/>
    </source>
</evidence>
<reference evidence="1 2" key="1">
    <citation type="submission" date="2019-06" db="EMBL/GenBank/DDBJ databases">
        <title>A distant relative of Phikzvirus genus phages from a therapeutic phage collection.</title>
        <authorList>
            <person name="Hejnowicz M.S."/>
            <person name="Dabrowski K."/>
            <person name="Gawor J."/>
            <person name="Weber-Dabrowska B."/>
            <person name="Gromadka R."/>
            <person name="Lobocka M.B."/>
        </authorList>
    </citation>
    <scope>NUCLEOTIDE SEQUENCE [LARGE SCALE GENOMIC DNA]</scope>
</reference>
<name>A0A5C1K6Y2_9CAUD</name>
<organism evidence="1 2">
    <name type="scientific">Pseudomonas phage vB_PaeM_PS119XW</name>
    <dbReference type="NCBI Taxonomy" id="2601632"/>
    <lineage>
        <taxon>Viruses</taxon>
        <taxon>Duplodnaviria</taxon>
        <taxon>Heunggongvirae</taxon>
        <taxon>Uroviricota</taxon>
        <taxon>Caudoviricetes</taxon>
        <taxon>Chimalliviridae</taxon>
        <taxon>Pawinskivirus</taxon>
        <taxon>Pawinskivirus PS119XW</taxon>
    </lineage>
</organism>
<dbReference type="EMBL" id="MN103543">
    <property type="protein sequence ID" value="QEM41847.1"/>
    <property type="molecule type" value="Genomic_DNA"/>
</dbReference>
<proteinExistence type="predicted"/>
<evidence type="ECO:0000313" key="1">
    <source>
        <dbReference type="EMBL" id="QEM41847.1"/>
    </source>
</evidence>
<dbReference type="GeneID" id="77936868"/>
<sequence length="93" mass="10702">MFGNFVKGLGCVVVGGVISMIAITWTDENTAEEVMQKLRDANDRIPPDYDLDKRKEELSDLAERLIHEAEERILLTATLRELREEVVKFLRKL</sequence>
<accession>A0A5C1K6Y2</accession>
<dbReference type="KEGG" id="vg:77936868"/>